<proteinExistence type="predicted"/>
<keyword evidence="2" id="KW-1185">Reference proteome</keyword>
<name>A0A9P4UPF8_9PEZI</name>
<protein>
    <submittedName>
        <fullName evidence="1">Uncharacterized protein</fullName>
    </submittedName>
</protein>
<dbReference type="Proteomes" id="UP000799441">
    <property type="component" value="Unassembled WGS sequence"/>
</dbReference>
<gene>
    <name evidence="1" type="ORF">K431DRAFT_68162</name>
</gene>
<sequence>MPAGRAAGDLLVLHTNSIQATYTMRPSLVETFGLNSGLPMDVVSVRNRRSRVCHCVHVSTAMQSFCTCDVITHRVKLRSSRRVPSSTSAAFPCHAMPGVVVLHRLSNPPPITPSSSCTLPLRPVPSQVYISLHRPQIDMIISPPEPV</sequence>
<evidence type="ECO:0000313" key="1">
    <source>
        <dbReference type="EMBL" id="KAF2721754.1"/>
    </source>
</evidence>
<dbReference type="AlphaFoldDB" id="A0A9P4UPF8"/>
<dbReference type="EMBL" id="MU003788">
    <property type="protein sequence ID" value="KAF2721754.1"/>
    <property type="molecule type" value="Genomic_DNA"/>
</dbReference>
<reference evidence="1" key="1">
    <citation type="journal article" date="2020" name="Stud. Mycol.">
        <title>101 Dothideomycetes genomes: a test case for predicting lifestyles and emergence of pathogens.</title>
        <authorList>
            <person name="Haridas S."/>
            <person name="Albert R."/>
            <person name="Binder M."/>
            <person name="Bloem J."/>
            <person name="Labutti K."/>
            <person name="Salamov A."/>
            <person name="Andreopoulos B."/>
            <person name="Baker S."/>
            <person name="Barry K."/>
            <person name="Bills G."/>
            <person name="Bluhm B."/>
            <person name="Cannon C."/>
            <person name="Castanera R."/>
            <person name="Culley D."/>
            <person name="Daum C."/>
            <person name="Ezra D."/>
            <person name="Gonzalez J."/>
            <person name="Henrissat B."/>
            <person name="Kuo A."/>
            <person name="Liang C."/>
            <person name="Lipzen A."/>
            <person name="Lutzoni F."/>
            <person name="Magnuson J."/>
            <person name="Mondo S."/>
            <person name="Nolan M."/>
            <person name="Ohm R."/>
            <person name="Pangilinan J."/>
            <person name="Park H.-J."/>
            <person name="Ramirez L."/>
            <person name="Alfaro M."/>
            <person name="Sun H."/>
            <person name="Tritt A."/>
            <person name="Yoshinaga Y."/>
            <person name="Zwiers L.-H."/>
            <person name="Turgeon B."/>
            <person name="Goodwin S."/>
            <person name="Spatafora J."/>
            <person name="Crous P."/>
            <person name="Grigoriev I."/>
        </authorList>
    </citation>
    <scope>NUCLEOTIDE SEQUENCE</scope>
    <source>
        <strain evidence="1">CBS 116435</strain>
    </source>
</reference>
<organism evidence="1 2">
    <name type="scientific">Polychaeton citri CBS 116435</name>
    <dbReference type="NCBI Taxonomy" id="1314669"/>
    <lineage>
        <taxon>Eukaryota</taxon>
        <taxon>Fungi</taxon>
        <taxon>Dikarya</taxon>
        <taxon>Ascomycota</taxon>
        <taxon>Pezizomycotina</taxon>
        <taxon>Dothideomycetes</taxon>
        <taxon>Dothideomycetidae</taxon>
        <taxon>Capnodiales</taxon>
        <taxon>Capnodiaceae</taxon>
        <taxon>Polychaeton</taxon>
    </lineage>
</organism>
<accession>A0A9P4UPF8</accession>
<evidence type="ECO:0000313" key="2">
    <source>
        <dbReference type="Proteomes" id="UP000799441"/>
    </source>
</evidence>
<comment type="caution">
    <text evidence="1">The sequence shown here is derived from an EMBL/GenBank/DDBJ whole genome shotgun (WGS) entry which is preliminary data.</text>
</comment>